<gene>
    <name evidence="4" type="ORF">CXG81DRAFT_12232</name>
</gene>
<dbReference type="Pfam" id="PF25598">
    <property type="entry name" value="ARM_PUB"/>
    <property type="match status" value="1"/>
</dbReference>
<accession>A0A4P9X7P4</accession>
<dbReference type="InterPro" id="IPR000225">
    <property type="entry name" value="Armadillo"/>
</dbReference>
<feature type="repeat" description="ARM" evidence="1">
    <location>
        <begin position="552"/>
        <end position="596"/>
    </location>
</feature>
<feature type="repeat" description="ARM" evidence="1">
    <location>
        <begin position="887"/>
        <end position="929"/>
    </location>
</feature>
<sequence>MGASLSTRFAEAAPPETSAVQKALLQDLIAAVQSIATEHLSAARAEFVKPLQWPTTLRPTHFAAGTEWKTDTNRNPKLPVVSQALRTDGSPLLALEQIVAGEKYHLRVSSFEYLHHALQLADTAKMGEIQALCRVNTTPLDTIFGHSGTNALADLFDRFNHEADPVQKEMAGRLYRLLLLINSFDIQMLATNVDKAQNAQHLTVDAVRDELVLLQEFAGAAAQQPLAAIDWSNSAAFKNGYHAPPWRQIQGELGYITVATREGERLVVTAHRSGYFVNKGFYTDEQGSTQLNYEPAGTTTYPTLVALMKAQSPHFARTIDAQPYGWNAQYHNASFDVAPSGAAYAASAAAGKHSDPSDLSDAAGLASGIGAGGRGKNTVNANDDASNANGGKAALSGRRKLGGAAKKEGGMAASAAAAGIGAAKDKDGLSLKWRALESNPYDSEDEDSTPEEEGSDKRHEAAYLPAEYYQIQKLVKYMRCGNPTATIIAICSLRDFDLNHEPCQLAIRDVGGLDTLVNLLDTENIKCKLSSLKVLRDVTQNMSIRAAMAQLGGMQALVGLLDDDGAETEVHCLAAETIAHCARNKVNRRAIRLYGGIDKLVKLLKAHGAANDESVAVSVVQALVSCCKSAKNKRAILAAGAMPLLAQLLASSNERLLIPVVAILQECAVDESYRTLIRSSGMLQFLVTNLSTKNMELQTNCASAIFRCAEDAEARSLVRSYGVLTPLVSLLETTAHKDLLAAVTGAIWKCALDPQNAVAFSKCTRKLVMLLDNQPEDVLINVVGALGAAAQTPEGRQAIREANGITSLVGLLKGTNQALLVNVTTAVGACAHDPECMAVIDRLDGVRLLWSLLKSPSSAVQASAAWAISPCIENAKEAGEMVRSFVGGLELIVSLLKSDDPEVLASVCAAIANIAKDEENLAVITDHAVVPMLAKLTTTRSDRLRRHLAEAIARCCRWGNNSVAFGAAGAVAPLVKYLRSRDEAVHQSTARALHQLSADPDNCITMHENGVVQLLLGMVGSSDPALQEASAGTIGNIRRLALASEKSSLH</sequence>
<evidence type="ECO:0000256" key="2">
    <source>
        <dbReference type="SAM" id="MobiDB-lite"/>
    </source>
</evidence>
<proteinExistence type="predicted"/>
<dbReference type="InterPro" id="IPR016024">
    <property type="entry name" value="ARM-type_fold"/>
</dbReference>
<feature type="domain" description="U-box" evidence="3">
    <location>
        <begin position="628"/>
        <end position="847"/>
    </location>
</feature>
<dbReference type="EMBL" id="ML014179">
    <property type="protein sequence ID" value="RKP01255.1"/>
    <property type="molecule type" value="Genomic_DNA"/>
</dbReference>
<feature type="region of interest" description="Disordered" evidence="2">
    <location>
        <begin position="437"/>
        <end position="460"/>
    </location>
</feature>
<protein>
    <recommendedName>
        <fullName evidence="3">U-box domain-containing protein</fullName>
    </recommendedName>
</protein>
<dbReference type="SUPFAM" id="SSF103107">
    <property type="entry name" value="Hypothetical protein c14orf129, hspc210"/>
    <property type="match status" value="1"/>
</dbReference>
<dbReference type="InterPro" id="IPR023231">
    <property type="entry name" value="GSKIP_dom_sf"/>
</dbReference>
<feature type="region of interest" description="Disordered" evidence="2">
    <location>
        <begin position="370"/>
        <end position="395"/>
    </location>
</feature>
<feature type="compositionally biased region" description="Acidic residues" evidence="2">
    <location>
        <begin position="442"/>
        <end position="454"/>
    </location>
</feature>
<dbReference type="SUPFAM" id="SSF48371">
    <property type="entry name" value="ARM repeat"/>
    <property type="match status" value="3"/>
</dbReference>
<evidence type="ECO:0000313" key="4">
    <source>
        <dbReference type="EMBL" id="RKP01255.1"/>
    </source>
</evidence>
<evidence type="ECO:0000256" key="1">
    <source>
        <dbReference type="PROSITE-ProRule" id="PRU00259"/>
    </source>
</evidence>
<dbReference type="AlphaFoldDB" id="A0A4P9X7P4"/>
<dbReference type="STRING" id="1555241.A0A4P9X7P4"/>
<keyword evidence="5" id="KW-1185">Reference proteome</keyword>
<dbReference type="PANTHER" id="PTHR46241:SF1">
    <property type="entry name" value="OUTER DYNEIN ARM-DOCKING COMPLEX SUBUNIT 2"/>
    <property type="match status" value="1"/>
</dbReference>
<dbReference type="OrthoDB" id="7537227at2759"/>
<dbReference type="InterPro" id="IPR011989">
    <property type="entry name" value="ARM-like"/>
</dbReference>
<evidence type="ECO:0000313" key="5">
    <source>
        <dbReference type="Proteomes" id="UP000274922"/>
    </source>
</evidence>
<dbReference type="Gene3D" id="1.25.10.10">
    <property type="entry name" value="Leucine-rich Repeat Variant"/>
    <property type="match status" value="3"/>
</dbReference>
<name>A0A4P9X7P4_9FUNG</name>
<feature type="compositionally biased region" description="Low complexity" evidence="2">
    <location>
        <begin position="377"/>
        <end position="394"/>
    </location>
</feature>
<organism evidence="4 5">
    <name type="scientific">Caulochytrium protostelioides</name>
    <dbReference type="NCBI Taxonomy" id="1555241"/>
    <lineage>
        <taxon>Eukaryota</taxon>
        <taxon>Fungi</taxon>
        <taxon>Fungi incertae sedis</taxon>
        <taxon>Chytridiomycota</taxon>
        <taxon>Chytridiomycota incertae sedis</taxon>
        <taxon>Chytridiomycetes</taxon>
        <taxon>Caulochytriales</taxon>
        <taxon>Caulochytriaceae</taxon>
        <taxon>Caulochytrium</taxon>
    </lineage>
</organism>
<evidence type="ECO:0000259" key="3">
    <source>
        <dbReference type="Pfam" id="PF25598"/>
    </source>
</evidence>
<dbReference type="PROSITE" id="PS50176">
    <property type="entry name" value="ARM_REPEAT"/>
    <property type="match status" value="3"/>
</dbReference>
<dbReference type="PANTHER" id="PTHR46241">
    <property type="entry name" value="ARMADILLO REPEAT-CONTAINING PROTEIN 4 ARMC4"/>
    <property type="match status" value="1"/>
</dbReference>
<reference evidence="5" key="1">
    <citation type="journal article" date="2018" name="Nat. Microbiol.">
        <title>Leveraging single-cell genomics to expand the fungal tree of life.</title>
        <authorList>
            <person name="Ahrendt S.R."/>
            <person name="Quandt C.A."/>
            <person name="Ciobanu D."/>
            <person name="Clum A."/>
            <person name="Salamov A."/>
            <person name="Andreopoulos B."/>
            <person name="Cheng J.F."/>
            <person name="Woyke T."/>
            <person name="Pelin A."/>
            <person name="Henrissat B."/>
            <person name="Reynolds N.K."/>
            <person name="Benny G.L."/>
            <person name="Smith M.E."/>
            <person name="James T.Y."/>
            <person name="Grigoriev I.V."/>
        </authorList>
    </citation>
    <scope>NUCLEOTIDE SEQUENCE [LARGE SCALE GENOMIC DNA]</scope>
    <source>
        <strain evidence="5">ATCC 52028</strain>
    </source>
</reference>
<feature type="repeat" description="ARM" evidence="1">
    <location>
        <begin position="969"/>
        <end position="1002"/>
    </location>
</feature>
<dbReference type="InterPro" id="IPR058678">
    <property type="entry name" value="ARM_PUB"/>
</dbReference>
<dbReference type="SMART" id="SM00185">
    <property type="entry name" value="ARM"/>
    <property type="match status" value="12"/>
</dbReference>
<dbReference type="Proteomes" id="UP000274922">
    <property type="component" value="Unassembled WGS sequence"/>
</dbReference>